<keyword evidence="9" id="KW-1185">Reference proteome</keyword>
<dbReference type="InterPro" id="IPR020456">
    <property type="entry name" value="Acylphosphatase"/>
</dbReference>
<evidence type="ECO:0000259" key="7">
    <source>
        <dbReference type="PROSITE" id="PS51160"/>
    </source>
</evidence>
<dbReference type="PROSITE" id="PS00150">
    <property type="entry name" value="ACYLPHOSPHATASE_1"/>
    <property type="match status" value="1"/>
</dbReference>
<organism evidence="8 9">
    <name type="scientific">Lacticaseibacillus nasuensis JCM 17158</name>
    <dbReference type="NCBI Taxonomy" id="1291734"/>
    <lineage>
        <taxon>Bacteria</taxon>
        <taxon>Bacillati</taxon>
        <taxon>Bacillota</taxon>
        <taxon>Bacilli</taxon>
        <taxon>Lactobacillales</taxon>
        <taxon>Lactobacillaceae</taxon>
        <taxon>Lacticaseibacillus</taxon>
    </lineage>
</organism>
<dbReference type="RefSeq" id="WP_054723387.1">
    <property type="nucleotide sequence ID" value="NZ_AZDJ01000013.1"/>
</dbReference>
<evidence type="ECO:0000313" key="9">
    <source>
        <dbReference type="Proteomes" id="UP000051804"/>
    </source>
</evidence>
<keyword evidence="5" id="KW-0378">Hydrolase</keyword>
<name>A0A0R1JVC5_9LACO</name>
<dbReference type="PANTHER" id="PTHR47268:SF4">
    <property type="entry name" value="ACYLPHOSPHATASE"/>
    <property type="match status" value="1"/>
</dbReference>
<dbReference type="GO" id="GO:0003998">
    <property type="term" value="F:acylphosphatase activity"/>
    <property type="evidence" value="ECO:0007669"/>
    <property type="project" value="UniProtKB-EC"/>
</dbReference>
<evidence type="ECO:0000256" key="5">
    <source>
        <dbReference type="PROSITE-ProRule" id="PRU00520"/>
    </source>
</evidence>
<dbReference type="AlphaFoldDB" id="A0A0R1JVC5"/>
<dbReference type="PROSITE" id="PS51160">
    <property type="entry name" value="ACYLPHOSPHATASE_3"/>
    <property type="match status" value="1"/>
</dbReference>
<dbReference type="PANTHER" id="PTHR47268">
    <property type="entry name" value="ACYLPHOSPHATASE"/>
    <property type="match status" value="1"/>
</dbReference>
<dbReference type="SUPFAM" id="SSF54975">
    <property type="entry name" value="Acylphosphatase/BLUF domain-like"/>
    <property type="match status" value="1"/>
</dbReference>
<comment type="caution">
    <text evidence="8">The sequence shown here is derived from an EMBL/GenBank/DDBJ whole genome shotgun (WGS) entry which is preliminary data.</text>
</comment>
<dbReference type="InterPro" id="IPR001792">
    <property type="entry name" value="Acylphosphatase-like_dom"/>
</dbReference>
<comment type="catalytic activity">
    <reaction evidence="4 5">
        <text>an acyl phosphate + H2O = a carboxylate + phosphate + H(+)</text>
        <dbReference type="Rhea" id="RHEA:14965"/>
        <dbReference type="ChEBI" id="CHEBI:15377"/>
        <dbReference type="ChEBI" id="CHEBI:15378"/>
        <dbReference type="ChEBI" id="CHEBI:29067"/>
        <dbReference type="ChEBI" id="CHEBI:43474"/>
        <dbReference type="ChEBI" id="CHEBI:59918"/>
        <dbReference type="EC" id="3.6.1.7"/>
    </reaction>
</comment>
<dbReference type="Proteomes" id="UP000051804">
    <property type="component" value="Unassembled WGS sequence"/>
</dbReference>
<evidence type="ECO:0000256" key="1">
    <source>
        <dbReference type="ARBA" id="ARBA00005614"/>
    </source>
</evidence>
<feature type="active site" evidence="5">
    <location>
        <position position="38"/>
    </location>
</feature>
<dbReference type="EMBL" id="AZDJ01000013">
    <property type="protein sequence ID" value="KRK73203.1"/>
    <property type="molecule type" value="Genomic_DNA"/>
</dbReference>
<proteinExistence type="inferred from homology"/>
<dbReference type="InterPro" id="IPR017968">
    <property type="entry name" value="Acylphosphatase_CS"/>
</dbReference>
<accession>A0A0R1JVC5</accession>
<evidence type="ECO:0000256" key="6">
    <source>
        <dbReference type="RuleBase" id="RU004168"/>
    </source>
</evidence>
<dbReference type="InterPro" id="IPR036046">
    <property type="entry name" value="Acylphosphatase-like_dom_sf"/>
</dbReference>
<evidence type="ECO:0000313" key="8">
    <source>
        <dbReference type="EMBL" id="KRK73203.1"/>
    </source>
</evidence>
<evidence type="ECO:0000256" key="2">
    <source>
        <dbReference type="ARBA" id="ARBA00012150"/>
    </source>
</evidence>
<sequence length="93" mass="10000">MPKIAQQIRVAGRVQGVGFRWTTLQLAQRHHIVGTVANQADGSVEIIAVGEAADLEAFAASIKAGPSPYARVATYEAHTLYPVPHFTDFRVTG</sequence>
<comment type="similarity">
    <text evidence="1 6">Belongs to the acylphosphatase family.</text>
</comment>
<dbReference type="EC" id="3.6.1.7" evidence="2 5"/>
<feature type="domain" description="Acylphosphatase-like" evidence="7">
    <location>
        <begin position="5"/>
        <end position="93"/>
    </location>
</feature>
<dbReference type="PATRIC" id="fig|1291734.4.peg.1089"/>
<dbReference type="Pfam" id="PF00708">
    <property type="entry name" value="Acylphosphatase"/>
    <property type="match status" value="1"/>
</dbReference>
<gene>
    <name evidence="8" type="ORF">FD02_GL001059</name>
</gene>
<protein>
    <recommendedName>
        <fullName evidence="3 5">acylphosphatase</fullName>
        <ecNumber evidence="2 5">3.6.1.7</ecNumber>
    </recommendedName>
</protein>
<feature type="active site" evidence="5">
    <location>
        <position position="20"/>
    </location>
</feature>
<evidence type="ECO:0000256" key="3">
    <source>
        <dbReference type="ARBA" id="ARBA00015991"/>
    </source>
</evidence>
<reference evidence="8 9" key="1">
    <citation type="journal article" date="2015" name="Genome Announc.">
        <title>Expanding the biotechnology potential of lactobacilli through comparative genomics of 213 strains and associated genera.</title>
        <authorList>
            <person name="Sun Z."/>
            <person name="Harris H.M."/>
            <person name="McCann A."/>
            <person name="Guo C."/>
            <person name="Argimon S."/>
            <person name="Zhang W."/>
            <person name="Yang X."/>
            <person name="Jeffery I.B."/>
            <person name="Cooney J.C."/>
            <person name="Kagawa T.F."/>
            <person name="Liu W."/>
            <person name="Song Y."/>
            <person name="Salvetti E."/>
            <person name="Wrobel A."/>
            <person name="Rasinkangas P."/>
            <person name="Parkhill J."/>
            <person name="Rea M.C."/>
            <person name="O'Sullivan O."/>
            <person name="Ritari J."/>
            <person name="Douillard F.P."/>
            <person name="Paul Ross R."/>
            <person name="Yang R."/>
            <person name="Briner A.E."/>
            <person name="Felis G.E."/>
            <person name="de Vos W.M."/>
            <person name="Barrangou R."/>
            <person name="Klaenhammer T.R."/>
            <person name="Caufield P.W."/>
            <person name="Cui Y."/>
            <person name="Zhang H."/>
            <person name="O'Toole P.W."/>
        </authorList>
    </citation>
    <scope>NUCLEOTIDE SEQUENCE [LARGE SCALE GENOMIC DNA]</scope>
    <source>
        <strain evidence="8 9">JCM 17158</strain>
    </source>
</reference>
<evidence type="ECO:0000256" key="4">
    <source>
        <dbReference type="ARBA" id="ARBA00047645"/>
    </source>
</evidence>
<dbReference type="Gene3D" id="3.30.70.100">
    <property type="match status" value="1"/>
</dbReference>
<dbReference type="OrthoDB" id="9808093at2"/>
<dbReference type="STRING" id="1291734.FD02_GL001059"/>